<evidence type="ECO:0000256" key="6">
    <source>
        <dbReference type="ARBA" id="ARBA00023004"/>
    </source>
</evidence>
<dbReference type="SMART" id="SM00729">
    <property type="entry name" value="Elp3"/>
    <property type="match status" value="1"/>
</dbReference>
<keyword evidence="2 12" id="KW-0004">4Fe-4S</keyword>
<dbReference type="PROSITE" id="PS51918">
    <property type="entry name" value="RADICAL_SAM"/>
    <property type="match status" value="1"/>
</dbReference>
<evidence type="ECO:0000256" key="12">
    <source>
        <dbReference type="HAMAP-Rule" id="MF_01225"/>
    </source>
</evidence>
<feature type="binding site" evidence="12">
    <location>
        <position position="37"/>
    </location>
    <ligand>
        <name>[4Fe-4S] cluster</name>
        <dbReference type="ChEBI" id="CHEBI:49883"/>
        <label>1</label>
        <note>4Fe-4S-S-AdoMet</note>
    </ligand>
</feature>
<feature type="binding site" evidence="12">
    <location>
        <position position="269"/>
    </location>
    <ligand>
        <name>[4Fe-4S] cluster</name>
        <dbReference type="ChEBI" id="CHEBI:49883"/>
        <label>2</label>
        <note>4Fe-4S-substrate</note>
    </ligand>
</feature>
<organism evidence="14 15">
    <name type="scientific">Patulibacter brassicae</name>
    <dbReference type="NCBI Taxonomy" id="1705717"/>
    <lineage>
        <taxon>Bacteria</taxon>
        <taxon>Bacillati</taxon>
        <taxon>Actinomycetota</taxon>
        <taxon>Thermoleophilia</taxon>
        <taxon>Solirubrobacterales</taxon>
        <taxon>Patulibacteraceae</taxon>
        <taxon>Patulibacter</taxon>
    </lineage>
</organism>
<reference evidence="14 15" key="1">
    <citation type="submission" date="2023-11" db="EMBL/GenBank/DDBJ databases">
        <authorList>
            <person name="Xu M."/>
            <person name="Jiang T."/>
        </authorList>
    </citation>
    <scope>NUCLEOTIDE SEQUENCE [LARGE SCALE GENOMIC DNA]</scope>
    <source>
        <strain evidence="14 15">SD</strain>
    </source>
</reference>
<dbReference type="PROSITE" id="PS01305">
    <property type="entry name" value="MOAA_NIFB_PQQE"/>
    <property type="match status" value="1"/>
</dbReference>
<dbReference type="SFLD" id="SFLDG01383">
    <property type="entry name" value="cyclic_pyranopterin_phosphate"/>
    <property type="match status" value="1"/>
</dbReference>
<dbReference type="InterPro" id="IPR040064">
    <property type="entry name" value="MoaA-like"/>
</dbReference>
<feature type="binding site" evidence="12">
    <location>
        <position position="33"/>
    </location>
    <ligand>
        <name>[4Fe-4S] cluster</name>
        <dbReference type="ChEBI" id="CHEBI:49883"/>
        <label>1</label>
        <note>4Fe-4S-S-AdoMet</note>
    </ligand>
</feature>
<dbReference type="HAMAP" id="MF_01225_B">
    <property type="entry name" value="MoaA_B"/>
    <property type="match status" value="1"/>
</dbReference>
<evidence type="ECO:0000256" key="9">
    <source>
        <dbReference type="ARBA" id="ARBA00023150"/>
    </source>
</evidence>
<dbReference type="SFLD" id="SFLDG01386">
    <property type="entry name" value="main_SPASM_domain-containing"/>
    <property type="match status" value="1"/>
</dbReference>
<keyword evidence="5 12" id="KW-0547">Nucleotide-binding</keyword>
<dbReference type="CDD" id="cd01335">
    <property type="entry name" value="Radical_SAM"/>
    <property type="match status" value="1"/>
</dbReference>
<feature type="binding site" evidence="12">
    <location>
        <position position="39"/>
    </location>
    <ligand>
        <name>S-adenosyl-L-methionine</name>
        <dbReference type="ChEBI" id="CHEBI:59789"/>
    </ligand>
</feature>
<keyword evidence="7 12" id="KW-0411">Iron-sulfur</keyword>
<dbReference type="SFLD" id="SFLDS00029">
    <property type="entry name" value="Radical_SAM"/>
    <property type="match status" value="1"/>
</dbReference>
<dbReference type="NCBIfam" id="TIGR02666">
    <property type="entry name" value="moaA"/>
    <property type="match status" value="1"/>
</dbReference>
<feature type="binding site" evidence="12">
    <location>
        <position position="283"/>
    </location>
    <ligand>
        <name>[4Fe-4S] cluster</name>
        <dbReference type="ChEBI" id="CHEBI:49883"/>
        <label>2</label>
        <note>4Fe-4S-substrate</note>
    </ligand>
</feature>
<comment type="pathway">
    <text evidence="12">Cofactor biosynthesis; molybdopterin biosynthesis.</text>
</comment>
<gene>
    <name evidence="12 14" type="primary">moaA</name>
    <name evidence="14" type="ORF">SK069_19200</name>
</gene>
<dbReference type="Gene3D" id="3.20.20.70">
    <property type="entry name" value="Aldolase class I"/>
    <property type="match status" value="1"/>
</dbReference>
<keyword evidence="3 12" id="KW-0949">S-adenosyl-L-methionine</keyword>
<accession>A0ABU4VPF7</accession>
<evidence type="ECO:0000256" key="3">
    <source>
        <dbReference type="ARBA" id="ARBA00022691"/>
    </source>
</evidence>
<dbReference type="InterPro" id="IPR006638">
    <property type="entry name" value="Elp3/MiaA/NifB-like_rSAM"/>
</dbReference>
<keyword evidence="6 12" id="KW-0408">Iron</keyword>
<evidence type="ECO:0000313" key="14">
    <source>
        <dbReference type="EMBL" id="MDX8153732.1"/>
    </source>
</evidence>
<feature type="binding site" evidence="12">
    <location>
        <position position="26"/>
    </location>
    <ligand>
        <name>GTP</name>
        <dbReference type="ChEBI" id="CHEBI:37565"/>
    </ligand>
</feature>
<dbReference type="InterPro" id="IPR007197">
    <property type="entry name" value="rSAM"/>
</dbReference>
<comment type="subunit">
    <text evidence="12">Monomer and homodimer.</text>
</comment>
<feature type="domain" description="Radical SAM core" evidence="13">
    <location>
        <begin position="17"/>
        <end position="232"/>
    </location>
</feature>
<dbReference type="PANTHER" id="PTHR22960">
    <property type="entry name" value="MOLYBDOPTERIN COFACTOR SYNTHESIS PROTEIN A"/>
    <property type="match status" value="1"/>
</dbReference>
<keyword evidence="15" id="KW-1185">Reference proteome</keyword>
<evidence type="ECO:0000256" key="11">
    <source>
        <dbReference type="ARBA" id="ARBA00048697"/>
    </source>
</evidence>
<dbReference type="InterPro" id="IPR058240">
    <property type="entry name" value="rSAM_sf"/>
</dbReference>
<feature type="binding site" evidence="12">
    <location>
        <begin position="271"/>
        <end position="273"/>
    </location>
    <ligand>
        <name>GTP</name>
        <dbReference type="ChEBI" id="CHEBI:37565"/>
    </ligand>
</feature>
<comment type="similarity">
    <text evidence="12">Belongs to the radical SAM superfamily. MoaA family.</text>
</comment>
<feature type="binding site" evidence="12">
    <location>
        <position position="107"/>
    </location>
    <ligand>
        <name>GTP</name>
        <dbReference type="ChEBI" id="CHEBI:37565"/>
    </ligand>
</feature>
<dbReference type="InterPro" id="IPR050105">
    <property type="entry name" value="MoCo_biosynth_MoaA/MoaC"/>
</dbReference>
<dbReference type="Proteomes" id="UP001277761">
    <property type="component" value="Unassembled WGS sequence"/>
</dbReference>
<evidence type="ECO:0000256" key="2">
    <source>
        <dbReference type="ARBA" id="ARBA00022485"/>
    </source>
</evidence>
<dbReference type="PANTHER" id="PTHR22960:SF0">
    <property type="entry name" value="MOLYBDENUM COFACTOR BIOSYNTHESIS PROTEIN 1"/>
    <property type="match status" value="1"/>
</dbReference>
<evidence type="ECO:0000256" key="5">
    <source>
        <dbReference type="ARBA" id="ARBA00022741"/>
    </source>
</evidence>
<evidence type="ECO:0000256" key="1">
    <source>
        <dbReference type="ARBA" id="ARBA00012167"/>
    </source>
</evidence>
<keyword evidence="10 12" id="KW-0456">Lyase</keyword>
<keyword evidence="4 12" id="KW-0479">Metal-binding</keyword>
<feature type="binding site" evidence="12">
    <location>
        <position position="266"/>
    </location>
    <ligand>
        <name>[4Fe-4S] cluster</name>
        <dbReference type="ChEBI" id="CHEBI:49883"/>
        <label>2</label>
        <note>4Fe-4S-substrate</note>
    </ligand>
</feature>
<dbReference type="InterPro" id="IPR013785">
    <property type="entry name" value="Aldolase_TIM"/>
</dbReference>
<comment type="function">
    <text evidence="12">Catalyzes the cyclization of GTP to (8S)-3',8-cyclo-7,8-dihydroguanosine 5'-triphosphate.</text>
</comment>
<dbReference type="EC" id="4.1.99.22" evidence="1 12"/>
<evidence type="ECO:0000256" key="10">
    <source>
        <dbReference type="ARBA" id="ARBA00023239"/>
    </source>
</evidence>
<feature type="binding site" evidence="12">
    <location>
        <position position="40"/>
    </location>
    <ligand>
        <name>[4Fe-4S] cluster</name>
        <dbReference type="ChEBI" id="CHEBI:49883"/>
        <label>1</label>
        <note>4Fe-4S-S-AdoMet</note>
    </ligand>
</feature>
<dbReference type="RefSeq" id="WP_319955881.1">
    <property type="nucleotide sequence ID" value="NZ_JAXAVX010000019.1"/>
</dbReference>
<keyword evidence="8 12" id="KW-0342">GTP-binding</keyword>
<dbReference type="SUPFAM" id="SSF102114">
    <property type="entry name" value="Radical SAM enzymes"/>
    <property type="match status" value="1"/>
</dbReference>
<sequence>MDATPTAARTAPVLTDGYGRVARDLRLSVTDVCNLRCRYCLPDERVAWLPRDERLDDDETVRLVTLLAALGVRTVRVTGGEPLARPGLARLVERLAAIEGIDELALTTNGVLLARHVAALADAGISRINVSLDSVDRERFDALTRRDLLPRVLEGIEAARRHPGIRQVKLNAVALRGVTEHEALDLVAFARAHDLQLRFIEVMPLDAAGNWKPTDVLTAEQLRAIIARRWPLEPLEREPSSTARLLRFADGGGEVGFIASVSEPFCADCDRLRLTADGQLRTCLFAHGETDLRGPLRAGADDAALARVVREAVAAKQWGHEIHRPGFRPPARSMSAIGG</sequence>
<keyword evidence="9 12" id="KW-0501">Molybdenum cofactor biosynthesis</keyword>
<evidence type="ECO:0000256" key="7">
    <source>
        <dbReference type="ARBA" id="ARBA00023014"/>
    </source>
</evidence>
<evidence type="ECO:0000259" key="13">
    <source>
        <dbReference type="PROSITE" id="PS51918"/>
    </source>
</evidence>
<dbReference type="InterPro" id="IPR013483">
    <property type="entry name" value="MoaA"/>
</dbReference>
<evidence type="ECO:0000256" key="4">
    <source>
        <dbReference type="ARBA" id="ARBA00022723"/>
    </source>
</evidence>
<comment type="caution">
    <text evidence="14">The sequence shown here is derived from an EMBL/GenBank/DDBJ whole genome shotgun (WGS) entry which is preliminary data.</text>
</comment>
<comment type="cofactor">
    <cofactor evidence="12">
        <name>[4Fe-4S] cluster</name>
        <dbReference type="ChEBI" id="CHEBI:49883"/>
    </cofactor>
    <text evidence="12">Binds 2 [4Fe-4S] clusters. Binds 1 [4Fe-4S] cluster coordinated with 3 cysteines and an exchangeable S-adenosyl-L-methionine and 1 [4Fe-4S] cluster coordinated with 3 cysteines and the GTP-derived substrate.</text>
</comment>
<dbReference type="CDD" id="cd21117">
    <property type="entry name" value="Twitch_MoaA"/>
    <property type="match status" value="1"/>
</dbReference>
<protein>
    <recommendedName>
        <fullName evidence="1 12">GTP 3',8-cyclase</fullName>
        <ecNumber evidence="1 12">4.1.99.22</ecNumber>
    </recommendedName>
    <alternativeName>
        <fullName evidence="12">Molybdenum cofactor biosynthesis protein A</fullName>
    </alternativeName>
</protein>
<dbReference type="InterPro" id="IPR010505">
    <property type="entry name" value="MoaA_twitch"/>
</dbReference>
<dbReference type="EMBL" id="JAXAVX010000019">
    <property type="protein sequence ID" value="MDX8153732.1"/>
    <property type="molecule type" value="Genomic_DNA"/>
</dbReference>
<feature type="binding site" evidence="12">
    <location>
        <position position="169"/>
    </location>
    <ligand>
        <name>GTP</name>
        <dbReference type="ChEBI" id="CHEBI:37565"/>
    </ligand>
</feature>
<name>A0ABU4VPF7_9ACTN</name>
<feature type="binding site" evidence="12">
    <location>
        <position position="80"/>
    </location>
    <ligand>
        <name>S-adenosyl-L-methionine</name>
        <dbReference type="ChEBI" id="CHEBI:59789"/>
    </ligand>
</feature>
<proteinExistence type="inferred from homology"/>
<feature type="binding site" evidence="12">
    <location>
        <position position="203"/>
    </location>
    <ligand>
        <name>S-adenosyl-L-methionine</name>
        <dbReference type="ChEBI" id="CHEBI:59789"/>
    </ligand>
</feature>
<dbReference type="SFLD" id="SFLDG01067">
    <property type="entry name" value="SPASM/twitch_domain_containing"/>
    <property type="match status" value="1"/>
</dbReference>
<feature type="binding site" evidence="12">
    <location>
        <position position="131"/>
    </location>
    <ligand>
        <name>S-adenosyl-L-methionine</name>
        <dbReference type="ChEBI" id="CHEBI:59789"/>
    </ligand>
</feature>
<dbReference type="GO" id="GO:0061798">
    <property type="term" value="F:GTP 3',8'-cyclase activity"/>
    <property type="evidence" value="ECO:0007669"/>
    <property type="project" value="UniProtKB-EC"/>
</dbReference>
<comment type="catalytic activity">
    <reaction evidence="11 12">
        <text>GTP + AH2 + S-adenosyl-L-methionine = (8S)-3',8-cyclo-7,8-dihydroguanosine 5'-triphosphate + 5'-deoxyadenosine + L-methionine + A + H(+)</text>
        <dbReference type="Rhea" id="RHEA:49576"/>
        <dbReference type="ChEBI" id="CHEBI:13193"/>
        <dbReference type="ChEBI" id="CHEBI:15378"/>
        <dbReference type="ChEBI" id="CHEBI:17319"/>
        <dbReference type="ChEBI" id="CHEBI:17499"/>
        <dbReference type="ChEBI" id="CHEBI:37565"/>
        <dbReference type="ChEBI" id="CHEBI:57844"/>
        <dbReference type="ChEBI" id="CHEBI:59789"/>
        <dbReference type="ChEBI" id="CHEBI:131766"/>
        <dbReference type="EC" id="4.1.99.22"/>
    </reaction>
</comment>
<feature type="binding site" evidence="12">
    <location>
        <position position="76"/>
    </location>
    <ligand>
        <name>GTP</name>
        <dbReference type="ChEBI" id="CHEBI:37565"/>
    </ligand>
</feature>
<dbReference type="InterPro" id="IPR000385">
    <property type="entry name" value="MoaA_NifB_PqqE_Fe-S-bd_CS"/>
</dbReference>
<dbReference type="Pfam" id="PF04055">
    <property type="entry name" value="Radical_SAM"/>
    <property type="match status" value="1"/>
</dbReference>
<evidence type="ECO:0000256" key="8">
    <source>
        <dbReference type="ARBA" id="ARBA00023134"/>
    </source>
</evidence>
<evidence type="ECO:0000313" key="15">
    <source>
        <dbReference type="Proteomes" id="UP001277761"/>
    </source>
</evidence>
<dbReference type="Pfam" id="PF06463">
    <property type="entry name" value="Mob_synth_C"/>
    <property type="match status" value="1"/>
</dbReference>